<dbReference type="PANTHER" id="PTHR32089">
    <property type="entry name" value="METHYL-ACCEPTING CHEMOTAXIS PROTEIN MCPB"/>
    <property type="match status" value="1"/>
</dbReference>
<dbReference type="Gene3D" id="1.10.490.10">
    <property type="entry name" value="Globins"/>
    <property type="match status" value="1"/>
</dbReference>
<evidence type="ECO:0000256" key="3">
    <source>
        <dbReference type="SAM" id="Coils"/>
    </source>
</evidence>
<dbReference type="InterPro" id="IPR012292">
    <property type="entry name" value="Globin/Proto"/>
</dbReference>
<dbReference type="SUPFAM" id="SSF58104">
    <property type="entry name" value="Methyl-accepting chemotaxis protein (MCP) signaling domain"/>
    <property type="match status" value="1"/>
</dbReference>
<gene>
    <name evidence="5" type="ORF">CR194_06320</name>
</gene>
<dbReference type="GO" id="GO:0020037">
    <property type="term" value="F:heme binding"/>
    <property type="evidence" value="ECO:0007669"/>
    <property type="project" value="InterPro"/>
</dbReference>
<dbReference type="InterPro" id="IPR009050">
    <property type="entry name" value="Globin-like_sf"/>
</dbReference>
<dbReference type="InterPro" id="IPR004089">
    <property type="entry name" value="MCPsignal_dom"/>
</dbReference>
<evidence type="ECO:0000259" key="4">
    <source>
        <dbReference type="PROSITE" id="PS50111"/>
    </source>
</evidence>
<evidence type="ECO:0000313" key="6">
    <source>
        <dbReference type="Proteomes" id="UP000248214"/>
    </source>
</evidence>
<name>A0A323TM68_9BACI</name>
<comment type="caution">
    <text evidence="5">The sequence shown here is derived from an EMBL/GenBank/DDBJ whole genome shotgun (WGS) entry which is preliminary data.</text>
</comment>
<dbReference type="PANTHER" id="PTHR32089:SF112">
    <property type="entry name" value="LYSOZYME-LIKE PROTEIN-RELATED"/>
    <property type="match status" value="1"/>
</dbReference>
<dbReference type="Pfam" id="PF00015">
    <property type="entry name" value="MCPsignal"/>
    <property type="match status" value="1"/>
</dbReference>
<dbReference type="Proteomes" id="UP000248214">
    <property type="component" value="Unassembled WGS sequence"/>
</dbReference>
<protein>
    <submittedName>
        <fullName evidence="5">Chemotaxis protein</fullName>
    </submittedName>
</protein>
<reference evidence="5 6" key="1">
    <citation type="submission" date="2017-10" db="EMBL/GenBank/DDBJ databases">
        <title>Bacillus sp. nov., a halophilic bacterium isolated from a Keqin Lake.</title>
        <authorList>
            <person name="Wang H."/>
        </authorList>
    </citation>
    <scope>NUCLEOTIDE SEQUENCE [LARGE SCALE GENOMIC DNA]</scope>
    <source>
        <strain evidence="5 6">KQ-12</strain>
    </source>
</reference>
<sequence>MKDQFLDMVLDHVYQFKELVVIAETHSSRERLKQVFSMYLDTLLAGSIDEKYIEVRKRIGATHNRGELPVGWFLATYQAFNSLLIPQIVKLYIQDPDKLSNTLIALTDVMNLDAQLVVETYIDSKVQQIVDLNQEQRSLQEELNGLSQQLAAMVDENEAGLEVAAGRAEKVSRDTEMTMKSNQNLLSLTRTSEKNIEEMTVSFKVLLDQMDRGTKKVEEMKKISEDISNMTGQIEQIADQTNLLALNASIEAARAGEAGKGFAVVADEVRKLAENSKKITQSIIDLSSESNQNTNQLVESLSTMNKATSESDKKLNDVKSSFAGVKIEMENYNEMFHTNKNELDLIVDSVKELAGSTKNLSHVSNELLEKGQKLTMKD</sequence>
<dbReference type="AlphaFoldDB" id="A0A323TM68"/>
<accession>A0A323TM68</accession>
<keyword evidence="1 2" id="KW-0807">Transducer</keyword>
<dbReference type="SUPFAM" id="SSF46458">
    <property type="entry name" value="Globin-like"/>
    <property type="match status" value="1"/>
</dbReference>
<organism evidence="5 6">
    <name type="scientific">Salipaludibacillus keqinensis</name>
    <dbReference type="NCBI Taxonomy" id="2045207"/>
    <lineage>
        <taxon>Bacteria</taxon>
        <taxon>Bacillati</taxon>
        <taxon>Bacillota</taxon>
        <taxon>Bacilli</taxon>
        <taxon>Bacillales</taxon>
        <taxon>Bacillaceae</taxon>
    </lineage>
</organism>
<dbReference type="OrthoDB" id="266313at2"/>
<dbReference type="Gene3D" id="1.10.287.950">
    <property type="entry name" value="Methyl-accepting chemotaxis protein"/>
    <property type="match status" value="1"/>
</dbReference>
<keyword evidence="3" id="KW-0175">Coiled coil</keyword>
<dbReference type="Pfam" id="PF11563">
    <property type="entry name" value="Protoglobin"/>
    <property type="match status" value="1"/>
</dbReference>
<dbReference type="GO" id="GO:0019825">
    <property type="term" value="F:oxygen binding"/>
    <property type="evidence" value="ECO:0007669"/>
    <property type="project" value="InterPro"/>
</dbReference>
<dbReference type="InterPro" id="IPR044398">
    <property type="entry name" value="Globin-sensor_dom"/>
</dbReference>
<keyword evidence="6" id="KW-1185">Reference proteome</keyword>
<dbReference type="CDD" id="cd01068">
    <property type="entry name" value="globin_sensor"/>
    <property type="match status" value="1"/>
</dbReference>
<dbReference type="InterPro" id="IPR039379">
    <property type="entry name" value="Protoglobin_sensor_dom"/>
</dbReference>
<dbReference type="EMBL" id="PDOD01000001">
    <property type="protein sequence ID" value="PYZ95126.1"/>
    <property type="molecule type" value="Genomic_DNA"/>
</dbReference>
<evidence type="ECO:0000313" key="5">
    <source>
        <dbReference type="EMBL" id="PYZ95126.1"/>
    </source>
</evidence>
<feature type="coiled-coil region" evidence="3">
    <location>
        <begin position="122"/>
        <end position="156"/>
    </location>
</feature>
<dbReference type="SMART" id="SM00283">
    <property type="entry name" value="MA"/>
    <property type="match status" value="1"/>
</dbReference>
<feature type="domain" description="Methyl-accepting transducer" evidence="4">
    <location>
        <begin position="125"/>
        <end position="368"/>
    </location>
</feature>
<dbReference type="GO" id="GO:0007165">
    <property type="term" value="P:signal transduction"/>
    <property type="evidence" value="ECO:0007669"/>
    <property type="project" value="UniProtKB-KW"/>
</dbReference>
<dbReference type="PROSITE" id="PS50111">
    <property type="entry name" value="CHEMOTAXIS_TRANSDUC_2"/>
    <property type="match status" value="1"/>
</dbReference>
<evidence type="ECO:0000256" key="2">
    <source>
        <dbReference type="PROSITE-ProRule" id="PRU00284"/>
    </source>
</evidence>
<proteinExistence type="predicted"/>
<dbReference type="GO" id="GO:0016020">
    <property type="term" value="C:membrane"/>
    <property type="evidence" value="ECO:0007669"/>
    <property type="project" value="InterPro"/>
</dbReference>
<evidence type="ECO:0000256" key="1">
    <source>
        <dbReference type="ARBA" id="ARBA00023224"/>
    </source>
</evidence>